<evidence type="ECO:0000313" key="2">
    <source>
        <dbReference type="EMBL" id="KAJ0972665.1"/>
    </source>
</evidence>
<comment type="caution">
    <text evidence="2">The sequence shown here is derived from an EMBL/GenBank/DDBJ whole genome shotgun (WGS) entry which is preliminary data.</text>
</comment>
<sequence length="123" mass="13824">MEATPSKSRPKPSPSAPQTPGSGPRRSLRLLSTPRTPIYHNDPSCPPKSAKKSKRSLLKSLSFSLNTPNPPESKRRKKSGPDYKKIPKKKIYFKKVVYDGGELEIVDDVYVKRKGMRSLMMVI</sequence>
<feature type="region of interest" description="Disordered" evidence="1">
    <location>
        <begin position="1"/>
        <end position="84"/>
    </location>
</feature>
<feature type="compositionally biased region" description="Low complexity" evidence="1">
    <location>
        <begin position="20"/>
        <end position="37"/>
    </location>
</feature>
<dbReference type="EMBL" id="JAGGNH010000005">
    <property type="protein sequence ID" value="KAJ0972665.1"/>
    <property type="molecule type" value="Genomic_DNA"/>
</dbReference>
<evidence type="ECO:0000256" key="1">
    <source>
        <dbReference type="SAM" id="MobiDB-lite"/>
    </source>
</evidence>
<dbReference type="AlphaFoldDB" id="A0A9D5CGW3"/>
<accession>A0A9D5CGW3</accession>
<dbReference type="Proteomes" id="UP001085076">
    <property type="component" value="Miscellaneous, Linkage group lg05"/>
</dbReference>
<proteinExistence type="predicted"/>
<reference evidence="2" key="1">
    <citation type="submission" date="2021-03" db="EMBL/GenBank/DDBJ databases">
        <authorList>
            <person name="Li Z."/>
            <person name="Yang C."/>
        </authorList>
    </citation>
    <scope>NUCLEOTIDE SEQUENCE</scope>
    <source>
        <strain evidence="2">Dzin_1.0</strain>
        <tissue evidence="2">Leaf</tissue>
    </source>
</reference>
<keyword evidence="3" id="KW-1185">Reference proteome</keyword>
<organism evidence="2 3">
    <name type="scientific">Dioscorea zingiberensis</name>
    <dbReference type="NCBI Taxonomy" id="325984"/>
    <lineage>
        <taxon>Eukaryota</taxon>
        <taxon>Viridiplantae</taxon>
        <taxon>Streptophyta</taxon>
        <taxon>Embryophyta</taxon>
        <taxon>Tracheophyta</taxon>
        <taxon>Spermatophyta</taxon>
        <taxon>Magnoliopsida</taxon>
        <taxon>Liliopsida</taxon>
        <taxon>Dioscoreales</taxon>
        <taxon>Dioscoreaceae</taxon>
        <taxon>Dioscorea</taxon>
    </lineage>
</organism>
<name>A0A9D5CGW3_9LILI</name>
<reference evidence="2" key="2">
    <citation type="journal article" date="2022" name="Hortic Res">
        <title>The genome of Dioscorea zingiberensis sheds light on the biosynthesis, origin and evolution of the medicinally important diosgenin saponins.</title>
        <authorList>
            <person name="Li Y."/>
            <person name="Tan C."/>
            <person name="Li Z."/>
            <person name="Guo J."/>
            <person name="Li S."/>
            <person name="Chen X."/>
            <person name="Wang C."/>
            <person name="Dai X."/>
            <person name="Yang H."/>
            <person name="Song W."/>
            <person name="Hou L."/>
            <person name="Xu J."/>
            <person name="Tong Z."/>
            <person name="Xu A."/>
            <person name="Yuan X."/>
            <person name="Wang W."/>
            <person name="Yang Q."/>
            <person name="Chen L."/>
            <person name="Sun Z."/>
            <person name="Wang K."/>
            <person name="Pan B."/>
            <person name="Chen J."/>
            <person name="Bao Y."/>
            <person name="Liu F."/>
            <person name="Qi X."/>
            <person name="Gang D.R."/>
            <person name="Wen J."/>
            <person name="Li J."/>
        </authorList>
    </citation>
    <scope>NUCLEOTIDE SEQUENCE</scope>
    <source>
        <strain evidence="2">Dzin_1.0</strain>
    </source>
</reference>
<gene>
    <name evidence="2" type="ORF">J5N97_020624</name>
</gene>
<evidence type="ECO:0000313" key="3">
    <source>
        <dbReference type="Proteomes" id="UP001085076"/>
    </source>
</evidence>
<protein>
    <submittedName>
        <fullName evidence="2">Uncharacterized protein</fullName>
    </submittedName>
</protein>